<dbReference type="Pfam" id="PF03478">
    <property type="entry name" value="Beta-prop_KIB1-4"/>
    <property type="match status" value="1"/>
</dbReference>
<protein>
    <recommendedName>
        <fullName evidence="2">KIB1-4 beta-propeller domain-containing protein</fullName>
    </recommendedName>
</protein>
<organism evidence="3 4">
    <name type="scientific">Urochloa decumbens</name>
    <dbReference type="NCBI Taxonomy" id="240449"/>
    <lineage>
        <taxon>Eukaryota</taxon>
        <taxon>Viridiplantae</taxon>
        <taxon>Streptophyta</taxon>
        <taxon>Embryophyta</taxon>
        <taxon>Tracheophyta</taxon>
        <taxon>Spermatophyta</taxon>
        <taxon>Magnoliopsida</taxon>
        <taxon>Liliopsida</taxon>
        <taxon>Poales</taxon>
        <taxon>Poaceae</taxon>
        <taxon>PACMAD clade</taxon>
        <taxon>Panicoideae</taxon>
        <taxon>Panicodae</taxon>
        <taxon>Paniceae</taxon>
        <taxon>Melinidinae</taxon>
        <taxon>Urochloa</taxon>
    </lineage>
</organism>
<feature type="region of interest" description="Disordered" evidence="1">
    <location>
        <begin position="1"/>
        <end position="60"/>
    </location>
</feature>
<reference evidence="4" key="1">
    <citation type="submission" date="2024-06" db="EMBL/GenBank/DDBJ databases">
        <authorList>
            <person name="Ryan C."/>
        </authorList>
    </citation>
    <scope>NUCLEOTIDE SEQUENCE [LARGE SCALE GENOMIC DNA]</scope>
</reference>
<feature type="compositionally biased region" description="Pro residues" evidence="1">
    <location>
        <begin position="18"/>
        <end position="31"/>
    </location>
</feature>
<sequence>MAGRRRHRRGDLRQAQPPLSPAPEDPSPLEPATPREVAVAKRPSKKTCQASSSASTSSGTCSPDVWLDLLDCLLHQIIALISSSFSDLLAFSVTCRSWRAAFLSFPPTSSFDVPPLYLQPNIRYPPCNRSHASYSLLYNCEWQLTDPGKRSSSHCCSPPRNLPSRMEYLGYSYGHLILSNSDQCLLVDVFSGTTMRPPRLKFTGSNPNIYYGVLDGPINSSNSHLLLCSESSMFQWQVGSNSWLEHPVPVDMERIIQIVFLKGKLYTMDYIDGIHIIRLAPQLSVHEVEVDEEELSRGAAFRSLMDWLVVCDDMLLLVDLCMSIDKLPDLSVTFRVFSLDLSGVSARLTEVENLGNRAIFVSFDVRNAALSCTNPERWGGKSNHIYVATQSEDSDEPWTVVELGQLTRCETWRCLNFEDDQGERPENLWVLPSLVYDIGR</sequence>
<name>A0ABC9DCS9_9POAL</name>
<accession>A0ABC9DCS9</accession>
<dbReference type="EMBL" id="OZ075143">
    <property type="protein sequence ID" value="CAL5036337.1"/>
    <property type="molecule type" value="Genomic_DNA"/>
</dbReference>
<dbReference type="PANTHER" id="PTHR33800">
    <property type="entry name" value="OS06G0113600 PROTEIN"/>
    <property type="match status" value="1"/>
</dbReference>
<dbReference type="InterPro" id="IPR036047">
    <property type="entry name" value="F-box-like_dom_sf"/>
</dbReference>
<evidence type="ECO:0000259" key="2">
    <source>
        <dbReference type="Pfam" id="PF03478"/>
    </source>
</evidence>
<reference evidence="3 4" key="2">
    <citation type="submission" date="2024-10" db="EMBL/GenBank/DDBJ databases">
        <authorList>
            <person name="Ryan C."/>
        </authorList>
    </citation>
    <scope>NUCLEOTIDE SEQUENCE [LARGE SCALE GENOMIC DNA]</scope>
</reference>
<dbReference type="AlphaFoldDB" id="A0ABC9DCS9"/>
<evidence type="ECO:0000313" key="4">
    <source>
        <dbReference type="Proteomes" id="UP001497457"/>
    </source>
</evidence>
<dbReference type="InterPro" id="IPR005174">
    <property type="entry name" value="KIB1-4_b-propeller"/>
</dbReference>
<feature type="compositionally biased region" description="Low complexity" evidence="1">
    <location>
        <begin position="46"/>
        <end position="60"/>
    </location>
</feature>
<feature type="domain" description="KIB1-4 beta-propeller" evidence="2">
    <location>
        <begin position="160"/>
        <end position="393"/>
    </location>
</feature>
<dbReference type="SUPFAM" id="SSF81383">
    <property type="entry name" value="F-box domain"/>
    <property type="match status" value="1"/>
</dbReference>
<feature type="compositionally biased region" description="Basic residues" evidence="1">
    <location>
        <begin position="1"/>
        <end position="10"/>
    </location>
</feature>
<evidence type="ECO:0000313" key="3">
    <source>
        <dbReference type="EMBL" id="CAL5036337.1"/>
    </source>
</evidence>
<keyword evidence="4" id="KW-1185">Reference proteome</keyword>
<proteinExistence type="predicted"/>
<dbReference type="PANTHER" id="PTHR33800:SF13">
    <property type="entry name" value="OS06G0113600 PROTEIN"/>
    <property type="match status" value="1"/>
</dbReference>
<gene>
    <name evidence="3" type="ORF">URODEC1_LOCUS83895</name>
</gene>
<dbReference type="Proteomes" id="UP001497457">
    <property type="component" value="Chromosome 33rd"/>
</dbReference>
<evidence type="ECO:0000256" key="1">
    <source>
        <dbReference type="SAM" id="MobiDB-lite"/>
    </source>
</evidence>